<dbReference type="Gene3D" id="3.40.50.2000">
    <property type="entry name" value="Glycogen Phosphorylase B"/>
    <property type="match status" value="2"/>
</dbReference>
<evidence type="ECO:0000313" key="4">
    <source>
        <dbReference type="Proteomes" id="UP000198688"/>
    </source>
</evidence>
<dbReference type="Pfam" id="PF03033">
    <property type="entry name" value="Glyco_transf_28"/>
    <property type="match status" value="1"/>
</dbReference>
<dbReference type="SUPFAM" id="SSF53756">
    <property type="entry name" value="UDP-Glycosyltransferase/glycogen phosphorylase"/>
    <property type="match status" value="1"/>
</dbReference>
<evidence type="ECO:0000313" key="3">
    <source>
        <dbReference type="EMBL" id="SDS30765.1"/>
    </source>
</evidence>
<keyword evidence="4" id="KW-1185">Reference proteome</keyword>
<organism evidence="3 4">
    <name type="scientific">Actinoplanes derwentensis</name>
    <dbReference type="NCBI Taxonomy" id="113562"/>
    <lineage>
        <taxon>Bacteria</taxon>
        <taxon>Bacillati</taxon>
        <taxon>Actinomycetota</taxon>
        <taxon>Actinomycetes</taxon>
        <taxon>Micromonosporales</taxon>
        <taxon>Micromonosporaceae</taxon>
        <taxon>Actinoplanes</taxon>
    </lineage>
</organism>
<sequence>MATIVIVTVGTRGDVVPYVALGSALRDAGHCIDVATHTSLRGHVESAGLGFVSLPVEFSTGPDTRPLTVRRFARVLAGRWLDIGRAVAAASVEADLLLLGGMGWIGYHVAEARKIPSIGVFLQPLDPTREFPPPLLTTRSLGAWGNKAAARSLRLLGQLPFARQTAALRHELGLPAAGPTAMFRRMEAEQWPVLYGFSPAVVPSPPDWPVWRRTIGYWWPRADAGLSPTLQHFLDDGDAPVYIGLGSMSPPGAGDLISRTLTRLGRRVVVQRGAAGLSAGQRNVLVVDDEPHAALFPRVAVAVHHAGAGTTAAALRAGTPSVCLPFTADQPFWAQRVAAIGAGPPPLHRRALTPGRLAAAIASAGGYREGAALIGSRLATEDGVSQAVAEIERRLPVQ</sequence>
<name>A0A1H1R584_9ACTN</name>
<gene>
    <name evidence="3" type="ORF">SAMN04489716_0496</name>
</gene>
<dbReference type="OrthoDB" id="3253247at2"/>
<dbReference type="GO" id="GO:0008194">
    <property type="term" value="F:UDP-glycosyltransferase activity"/>
    <property type="evidence" value="ECO:0007669"/>
    <property type="project" value="InterPro"/>
</dbReference>
<dbReference type="InterPro" id="IPR050426">
    <property type="entry name" value="Glycosyltransferase_28"/>
</dbReference>
<reference evidence="3 4" key="1">
    <citation type="submission" date="2016-10" db="EMBL/GenBank/DDBJ databases">
        <authorList>
            <person name="de Groot N.N."/>
        </authorList>
    </citation>
    <scope>NUCLEOTIDE SEQUENCE [LARGE SCALE GENOMIC DNA]</scope>
    <source>
        <strain evidence="3 4">DSM 43941</strain>
    </source>
</reference>
<dbReference type="GO" id="GO:0033072">
    <property type="term" value="P:vancomycin biosynthetic process"/>
    <property type="evidence" value="ECO:0007669"/>
    <property type="project" value="UniProtKB-ARBA"/>
</dbReference>
<dbReference type="Proteomes" id="UP000198688">
    <property type="component" value="Chromosome I"/>
</dbReference>
<dbReference type="AlphaFoldDB" id="A0A1H1R584"/>
<dbReference type="PANTHER" id="PTHR48050">
    <property type="entry name" value="STEROL 3-BETA-GLUCOSYLTRANSFERASE"/>
    <property type="match status" value="1"/>
</dbReference>
<dbReference type="InterPro" id="IPR004276">
    <property type="entry name" value="GlycoTrans_28_N"/>
</dbReference>
<dbReference type="FunFam" id="3.40.50.2000:FF:000009">
    <property type="entry name" value="Sterol 3-beta-glucosyltransferase UGT80A2"/>
    <property type="match status" value="1"/>
</dbReference>
<dbReference type="GO" id="GO:0005975">
    <property type="term" value="P:carbohydrate metabolic process"/>
    <property type="evidence" value="ECO:0007669"/>
    <property type="project" value="InterPro"/>
</dbReference>
<feature type="domain" description="Glycosyltransferase family 28 N-terminal" evidence="1">
    <location>
        <begin position="4"/>
        <end position="73"/>
    </location>
</feature>
<evidence type="ECO:0000259" key="2">
    <source>
        <dbReference type="Pfam" id="PF06722"/>
    </source>
</evidence>
<dbReference type="PANTHER" id="PTHR48050:SF13">
    <property type="entry name" value="STEROL 3-BETA-GLUCOSYLTRANSFERASE UGT80A2"/>
    <property type="match status" value="1"/>
</dbReference>
<dbReference type="GO" id="GO:0016758">
    <property type="term" value="F:hexosyltransferase activity"/>
    <property type="evidence" value="ECO:0007669"/>
    <property type="project" value="InterPro"/>
</dbReference>
<dbReference type="Pfam" id="PF06722">
    <property type="entry name" value="EryCIII-like_C"/>
    <property type="match status" value="1"/>
</dbReference>
<dbReference type="InterPro" id="IPR002213">
    <property type="entry name" value="UDP_glucos_trans"/>
</dbReference>
<protein>
    <submittedName>
        <fullName evidence="3">UDP:flavonoid glycosyltransferase YjiC, YdhE family</fullName>
    </submittedName>
</protein>
<dbReference type="STRING" id="113562.SAMN04489716_0496"/>
<keyword evidence="3" id="KW-0808">Transferase</keyword>
<evidence type="ECO:0000259" key="1">
    <source>
        <dbReference type="Pfam" id="PF03033"/>
    </source>
</evidence>
<proteinExistence type="predicted"/>
<dbReference type="RefSeq" id="WP_092541202.1">
    <property type="nucleotide sequence ID" value="NZ_BOMJ01000052.1"/>
</dbReference>
<dbReference type="InterPro" id="IPR010610">
    <property type="entry name" value="EryCIII-like_C"/>
</dbReference>
<accession>A0A1H1R584</accession>
<dbReference type="EMBL" id="LT629758">
    <property type="protein sequence ID" value="SDS30765.1"/>
    <property type="molecule type" value="Genomic_DNA"/>
</dbReference>
<dbReference type="CDD" id="cd03784">
    <property type="entry name" value="GT1_Gtf-like"/>
    <property type="match status" value="1"/>
</dbReference>
<feature type="domain" description="Erythromycin biosynthesis protein CIII-like C-terminal" evidence="2">
    <location>
        <begin position="272"/>
        <end position="374"/>
    </location>
</feature>